<organism evidence="2 3">
    <name type="scientific">Sulfurimonas gotlandica (strain DSM 19862 / JCM 16533 / GD1)</name>
    <dbReference type="NCBI Taxonomy" id="929558"/>
    <lineage>
        <taxon>Bacteria</taxon>
        <taxon>Pseudomonadati</taxon>
        <taxon>Campylobacterota</taxon>
        <taxon>Epsilonproteobacteria</taxon>
        <taxon>Campylobacterales</taxon>
        <taxon>Sulfurimonadaceae</taxon>
        <taxon>Sulfurimonas</taxon>
    </lineage>
</organism>
<proteinExistence type="predicted"/>
<keyword evidence="1" id="KW-1133">Transmembrane helix</keyword>
<sequence length="140" mass="15367">MESLPILIIAGVVLSLSAFLFFESLAIKAKKQSIANGEVVVKDCDLGESFIRYDTSKNVAYFFASSYVISLAVAIAGYSPEYGLVEALLYIFLTTFIGSSIIFVLKFKRSLLITVFATFLYGVPHIGASCLAFLTRYLFS</sequence>
<name>B6BMG8_SULGG</name>
<feature type="transmembrane region" description="Helical" evidence="1">
    <location>
        <begin position="6"/>
        <end position="27"/>
    </location>
</feature>
<dbReference type="RefSeq" id="WP_008338995.1">
    <property type="nucleotide sequence ID" value="NZ_AFRZ01000001.1"/>
</dbReference>
<dbReference type="EMBL" id="AFRZ01000001">
    <property type="protein sequence ID" value="EHP29253.1"/>
    <property type="molecule type" value="Genomic_DNA"/>
</dbReference>
<evidence type="ECO:0000313" key="2">
    <source>
        <dbReference type="EMBL" id="EHP29253.1"/>
    </source>
</evidence>
<reference evidence="2 3" key="1">
    <citation type="journal article" date="2012" name="Proc. Natl. Acad. Sci. U.S.A.">
        <title>Genome and physiology of a model Epsilonproteobacterium responsible for sulfide detoxification in marine oxygen depletion zones.</title>
        <authorList>
            <person name="Grote J."/>
            <person name="Schott T."/>
            <person name="Bruckner C.G."/>
            <person name="Glockner F.O."/>
            <person name="Jost G."/>
            <person name="Teeling H."/>
            <person name="Labrenz M."/>
            <person name="Jurgens K."/>
        </authorList>
    </citation>
    <scope>NUCLEOTIDE SEQUENCE [LARGE SCALE GENOMIC DNA]</scope>
    <source>
        <strain evidence="2 3">GD1</strain>
    </source>
</reference>
<dbReference type="STRING" id="929558.SMGD1_0726"/>
<protein>
    <submittedName>
        <fullName evidence="2">Uncharacterized protein</fullName>
    </submittedName>
</protein>
<dbReference type="AlphaFoldDB" id="B6BMG8"/>
<keyword evidence="1" id="KW-0472">Membrane</keyword>
<feature type="transmembrane region" description="Helical" evidence="1">
    <location>
        <begin position="112"/>
        <end position="139"/>
    </location>
</feature>
<dbReference type="eggNOG" id="ENOG5031AG2">
    <property type="taxonomic scope" value="Bacteria"/>
</dbReference>
<gene>
    <name evidence="2" type="ORF">SMGD1_0726</name>
</gene>
<feature type="transmembrane region" description="Helical" evidence="1">
    <location>
        <begin position="59"/>
        <end position="78"/>
    </location>
</feature>
<accession>B6BMG8</accession>
<evidence type="ECO:0000313" key="3">
    <source>
        <dbReference type="Proteomes" id="UP000006431"/>
    </source>
</evidence>
<feature type="transmembrane region" description="Helical" evidence="1">
    <location>
        <begin position="84"/>
        <end position="105"/>
    </location>
</feature>
<dbReference type="OrthoDB" id="5339779at2"/>
<keyword evidence="3" id="KW-1185">Reference proteome</keyword>
<dbReference type="Proteomes" id="UP000006431">
    <property type="component" value="Unassembled WGS sequence"/>
</dbReference>
<dbReference type="HOGENOM" id="CLU_1834154_0_0_7"/>
<comment type="caution">
    <text evidence="2">The sequence shown here is derived from an EMBL/GenBank/DDBJ whole genome shotgun (WGS) entry which is preliminary data.</text>
</comment>
<evidence type="ECO:0000256" key="1">
    <source>
        <dbReference type="SAM" id="Phobius"/>
    </source>
</evidence>
<dbReference type="PATRIC" id="fig|929558.5.peg.725"/>
<keyword evidence="1" id="KW-0812">Transmembrane</keyword>
<accession>H1FWL2</accession>